<organism evidence="2 3">
    <name type="scientific">Tannerella sp. oral taxon BU063 isolate Cell 2</name>
    <dbReference type="NCBI Taxonomy" id="1411148"/>
    <lineage>
        <taxon>Bacteria</taxon>
        <taxon>Pseudomonadati</taxon>
        <taxon>Bacteroidota</taxon>
        <taxon>Bacteroidia</taxon>
        <taxon>Bacteroidales</taxon>
        <taxon>Tannerellaceae</taxon>
        <taxon>Tannerella</taxon>
    </lineage>
</organism>
<dbReference type="PIRSF" id="PIRSF028846">
    <property type="entry name" value="UCP028846"/>
    <property type="match status" value="1"/>
</dbReference>
<comment type="caution">
    <text evidence="2">The sequence shown here is derived from an EMBL/GenBank/DDBJ whole genome shotgun (WGS) entry which is preliminary data.</text>
</comment>
<dbReference type="EMBL" id="AYUF01000385">
    <property type="protein sequence ID" value="ETK02224.1"/>
    <property type="molecule type" value="Genomic_DNA"/>
</dbReference>
<dbReference type="Proteomes" id="UP000018837">
    <property type="component" value="Unassembled WGS sequence"/>
</dbReference>
<evidence type="ECO:0000313" key="3">
    <source>
        <dbReference type="Proteomes" id="UP000018837"/>
    </source>
</evidence>
<dbReference type="AlphaFoldDB" id="W2C4T9"/>
<dbReference type="Pfam" id="PF06824">
    <property type="entry name" value="Glyco_hydro_125"/>
    <property type="match status" value="1"/>
</dbReference>
<dbReference type="PATRIC" id="fig|1411148.3.peg.794"/>
<dbReference type="SMART" id="SM01149">
    <property type="entry name" value="DUF1237"/>
    <property type="match status" value="1"/>
</dbReference>
<dbReference type="PANTHER" id="PTHR31047">
    <property type="entry name" value="MEIOTICALLY UP-REGULATED GENE 157 PROTEIN"/>
    <property type="match status" value="1"/>
</dbReference>
<dbReference type="SUPFAM" id="SSF48208">
    <property type="entry name" value="Six-hairpin glycosidases"/>
    <property type="match status" value="1"/>
</dbReference>
<dbReference type="InterPro" id="IPR008313">
    <property type="entry name" value="GH125"/>
</dbReference>
<feature type="chain" id="PRO_5004812469" evidence="1">
    <location>
        <begin position="26"/>
        <end position="468"/>
    </location>
</feature>
<reference evidence="2 3" key="1">
    <citation type="submission" date="2013-11" db="EMBL/GenBank/DDBJ databases">
        <title>Single cell genomics of uncultured Tannerella BU063 (oral taxon 286).</title>
        <authorList>
            <person name="Beall C.J."/>
            <person name="Campbell A.G."/>
            <person name="Griffen A.L."/>
            <person name="Podar M."/>
            <person name="Leys E.J."/>
        </authorList>
    </citation>
    <scope>NUCLEOTIDE SEQUENCE [LARGE SCALE GENOMIC DNA]</scope>
    <source>
        <strain evidence="2">Cell 2</strain>
    </source>
</reference>
<keyword evidence="1" id="KW-0732">Signal</keyword>
<evidence type="ECO:0000313" key="2">
    <source>
        <dbReference type="EMBL" id="ETK02224.1"/>
    </source>
</evidence>
<accession>W2C4T9</accession>
<gene>
    <name evidence="2" type="ORF">N425_05495</name>
</gene>
<dbReference type="PANTHER" id="PTHR31047:SF0">
    <property type="entry name" value="MEIOTICALLY UP-REGULATED GENE 157 PROTEIN"/>
    <property type="match status" value="1"/>
</dbReference>
<dbReference type="InterPro" id="IPR008928">
    <property type="entry name" value="6-hairpin_glycosidase_sf"/>
</dbReference>
<feature type="signal peptide" evidence="1">
    <location>
        <begin position="1"/>
        <end position="25"/>
    </location>
</feature>
<protein>
    <submittedName>
        <fullName evidence="2">Twin-arginine translocation pathway signal</fullName>
    </submittedName>
</protein>
<dbReference type="InterPro" id="IPR012341">
    <property type="entry name" value="6hp_glycosidase-like_sf"/>
</dbReference>
<sequence>MIHYYPLRLATLTAACFLIYTSASATPIVTDDNTAVRDETDYTLSLRPAVSERLFISKAIEKEIVRIKRMITNEKLAWMFENCFPNTLDTAVHFSAIDGDDDTFVYTGDIHAMWLRDSASEVWPYLAFVSKDDELRQMIRGVILRQFKCILLDPYANAFSDGAENSEVYERRWELDSLCHCLRLAYAYWKETGDKSVFTDGRWQKVMQLVLRTLREQQRKDGPDPYAADSLMDHHSLRPVRPVGLIASAFRPSDDPVTLPFIVPSNFFAVSSLRKAAEILSKVNKDAKTADACKALANEVEEALRRYATVEHPVYGRIYAYEVDGFGNRLMMDDADVPSLLAMTYLGDVPADDPVYLNTRRFVWSEDNPYFFHGNSGEGIGSSRTGNDMIRPMSLLVRALTSTDDNEIAACLRMLITTDAETGFIHESFYKNDPKRYTRSWFARQNSLFGELIVKLVRDKKIELLNDL</sequence>
<name>W2C4T9_9BACT</name>
<proteinExistence type="predicted"/>
<dbReference type="GO" id="GO:0005975">
    <property type="term" value="P:carbohydrate metabolic process"/>
    <property type="evidence" value="ECO:0007669"/>
    <property type="project" value="InterPro"/>
</dbReference>
<dbReference type="Gene3D" id="1.50.10.10">
    <property type="match status" value="1"/>
</dbReference>
<evidence type="ECO:0000256" key="1">
    <source>
        <dbReference type="SAM" id="SignalP"/>
    </source>
</evidence>